<feature type="compositionally biased region" description="Basic and acidic residues" evidence="1">
    <location>
        <begin position="275"/>
        <end position="285"/>
    </location>
</feature>
<dbReference type="eggNOG" id="ENOG502ZBYP">
    <property type="taxonomic scope" value="Bacteria"/>
</dbReference>
<evidence type="ECO:0000313" key="4">
    <source>
        <dbReference type="EMBL" id="OEJ94773.1"/>
    </source>
</evidence>
<feature type="transmembrane region" description="Helical" evidence="2">
    <location>
        <begin position="306"/>
        <end position="328"/>
    </location>
</feature>
<reference evidence="4 5" key="1">
    <citation type="journal article" date="2013" name="Genome Announc.">
        <title>Genome Sequence of Streptomyces violaceusniger Strain SPC6, a Halotolerant Streptomycete That Exhibits Rapid Growth and Development.</title>
        <authorList>
            <person name="Chen X."/>
            <person name="Zhang B."/>
            <person name="Zhang W."/>
            <person name="Wu X."/>
            <person name="Zhang M."/>
            <person name="Chen T."/>
            <person name="Liu G."/>
            <person name="Dyson P."/>
        </authorList>
    </citation>
    <scope>NUCLEOTIDE SEQUENCE [LARGE SCALE GENOMIC DNA]</scope>
    <source>
        <strain evidence="4 5">SPC6</strain>
    </source>
</reference>
<protein>
    <recommendedName>
        <fullName evidence="6">Gram-positive cocci surface proteins LPxTG domain-containing protein</fullName>
    </recommendedName>
</protein>
<dbReference type="Proteomes" id="UP000095329">
    <property type="component" value="Unassembled WGS sequence"/>
</dbReference>
<feature type="region of interest" description="Disordered" evidence="1">
    <location>
        <begin position="262"/>
        <end position="290"/>
    </location>
</feature>
<name>A0A1D3DR17_9ACTN</name>
<comment type="caution">
    <text evidence="4">The sequence shown here is derived from an EMBL/GenBank/DDBJ whole genome shotgun (WGS) entry which is preliminary data.</text>
</comment>
<keyword evidence="2" id="KW-0812">Transmembrane</keyword>
<keyword evidence="3" id="KW-0732">Signal</keyword>
<keyword evidence="5" id="KW-1185">Reference proteome</keyword>
<evidence type="ECO:0000256" key="1">
    <source>
        <dbReference type="SAM" id="MobiDB-lite"/>
    </source>
</evidence>
<feature type="signal peptide" evidence="3">
    <location>
        <begin position="1"/>
        <end position="23"/>
    </location>
</feature>
<feature type="compositionally biased region" description="Basic and acidic residues" evidence="1">
    <location>
        <begin position="56"/>
        <end position="76"/>
    </location>
</feature>
<evidence type="ECO:0000256" key="3">
    <source>
        <dbReference type="SAM" id="SignalP"/>
    </source>
</evidence>
<evidence type="ECO:0000256" key="2">
    <source>
        <dbReference type="SAM" id="Phobius"/>
    </source>
</evidence>
<keyword evidence="2" id="KW-0472">Membrane</keyword>
<evidence type="ECO:0008006" key="6">
    <source>
        <dbReference type="Google" id="ProtNLM"/>
    </source>
</evidence>
<proteinExistence type="predicted"/>
<evidence type="ECO:0000313" key="5">
    <source>
        <dbReference type="Proteomes" id="UP000095329"/>
    </source>
</evidence>
<feature type="compositionally biased region" description="Low complexity" evidence="1">
    <location>
        <begin position="25"/>
        <end position="45"/>
    </location>
</feature>
<dbReference type="NCBIfam" id="TIGR01167">
    <property type="entry name" value="LPXTG_anchor"/>
    <property type="match status" value="1"/>
</dbReference>
<gene>
    <name evidence="4" type="ORF">J116_010080</name>
</gene>
<feature type="region of interest" description="Disordered" evidence="1">
    <location>
        <begin position="25"/>
        <end position="120"/>
    </location>
</feature>
<feature type="chain" id="PRO_5008914758" description="Gram-positive cocci surface proteins LPxTG domain-containing protein" evidence="3">
    <location>
        <begin position="24"/>
        <end position="337"/>
    </location>
</feature>
<dbReference type="EMBL" id="ASHX02000001">
    <property type="protein sequence ID" value="OEJ94773.1"/>
    <property type="molecule type" value="Genomic_DNA"/>
</dbReference>
<keyword evidence="2" id="KW-1133">Transmembrane helix</keyword>
<feature type="compositionally biased region" description="Acidic residues" evidence="1">
    <location>
        <begin position="46"/>
        <end position="55"/>
    </location>
</feature>
<sequence length="337" mass="34646">MAVAAATAVITPAAFLMAPAAYATDNAPSTTTESSSPAATPSADETTSEETAPTEDETKSEEPTSDEQTKSEEPKTETPAAGSSTTAPAPSTSASAPAPSTSPSSSPSPSEPASECTEFEDNEGLRTELVGLPSKVVAGSGWQNFSFRVENKTGHDVEGVDAYLYAGAVDNENADDMTRFLTVQAYIGDKWVTLSEEDGYFGTSNALKKNEYSEAKMRLKVDAKAPSGFGFAFASGVSFTKDGLCEFGEEMEYEFDILAAGTNPGDVDDATGKPGKGDKKPDTKPQGDLAELPVTGTLAETGSSSMLPTIGVAGGIAIVAGAGVVFALKRRQNGAAA</sequence>
<organism evidence="4 5">
    <name type="scientific">Streptomyces thermolilacinus SPC6</name>
    <dbReference type="NCBI Taxonomy" id="1306406"/>
    <lineage>
        <taxon>Bacteria</taxon>
        <taxon>Bacillati</taxon>
        <taxon>Actinomycetota</taxon>
        <taxon>Actinomycetes</taxon>
        <taxon>Kitasatosporales</taxon>
        <taxon>Streptomycetaceae</taxon>
        <taxon>Streptomyces</taxon>
    </lineage>
</organism>
<feature type="compositionally biased region" description="Low complexity" evidence="1">
    <location>
        <begin position="77"/>
        <end position="115"/>
    </location>
</feature>
<dbReference type="STRING" id="1306406.J116_010080"/>
<dbReference type="AlphaFoldDB" id="A0A1D3DR17"/>
<accession>A0A1D3DR17</accession>